<proteinExistence type="predicted"/>
<sequence>MILFITTFVSLLTGVDLPLRSSSLRDGQVKSVSQAPSKGQDCYANLTLKAPKLVSGRSSPQPQMKYSDVVKLQGPQEAEKVSMANNNADSVSVLSDLYASVQIDRTKTLDTVDGNDGYANHV</sequence>
<evidence type="ECO:0000313" key="1">
    <source>
        <dbReference type="EMBL" id="CDQ65782.1"/>
    </source>
</evidence>
<dbReference type="PaxDb" id="8022-A0A060WF75"/>
<name>A0A060WF75_ONCMY</name>
<accession>A0A060WF75</accession>
<evidence type="ECO:0000313" key="2">
    <source>
        <dbReference type="Proteomes" id="UP000193380"/>
    </source>
</evidence>
<organism evidence="1 2">
    <name type="scientific">Oncorhynchus mykiss</name>
    <name type="common">Rainbow trout</name>
    <name type="synonym">Salmo gairdneri</name>
    <dbReference type="NCBI Taxonomy" id="8022"/>
    <lineage>
        <taxon>Eukaryota</taxon>
        <taxon>Metazoa</taxon>
        <taxon>Chordata</taxon>
        <taxon>Craniata</taxon>
        <taxon>Vertebrata</taxon>
        <taxon>Euteleostomi</taxon>
        <taxon>Actinopterygii</taxon>
        <taxon>Neopterygii</taxon>
        <taxon>Teleostei</taxon>
        <taxon>Protacanthopterygii</taxon>
        <taxon>Salmoniformes</taxon>
        <taxon>Salmonidae</taxon>
        <taxon>Salmoninae</taxon>
        <taxon>Oncorhynchus</taxon>
    </lineage>
</organism>
<dbReference type="AlphaFoldDB" id="A0A060WF75"/>
<gene>
    <name evidence="1" type="ORF">GSONMT00073876001</name>
</gene>
<reference evidence="1" key="2">
    <citation type="submission" date="2014-03" db="EMBL/GenBank/DDBJ databases">
        <authorList>
            <person name="Genoscope - CEA"/>
        </authorList>
    </citation>
    <scope>NUCLEOTIDE SEQUENCE</scope>
</reference>
<dbReference type="EMBL" id="FR904517">
    <property type="protein sequence ID" value="CDQ65782.1"/>
    <property type="molecule type" value="Genomic_DNA"/>
</dbReference>
<dbReference type="Proteomes" id="UP000193380">
    <property type="component" value="Unassembled WGS sequence"/>
</dbReference>
<protein>
    <submittedName>
        <fullName evidence="1">Uncharacterized protein</fullName>
    </submittedName>
</protein>
<reference evidence="1" key="1">
    <citation type="journal article" date="2014" name="Nat. Commun.">
        <title>The rainbow trout genome provides novel insights into evolution after whole-genome duplication in vertebrates.</title>
        <authorList>
            <person name="Berthelot C."/>
            <person name="Brunet F."/>
            <person name="Chalopin D."/>
            <person name="Juanchich A."/>
            <person name="Bernard M."/>
            <person name="Noel B."/>
            <person name="Bento P."/>
            <person name="Da Silva C."/>
            <person name="Labadie K."/>
            <person name="Alberti A."/>
            <person name="Aury J.M."/>
            <person name="Louis A."/>
            <person name="Dehais P."/>
            <person name="Bardou P."/>
            <person name="Montfort J."/>
            <person name="Klopp C."/>
            <person name="Cabau C."/>
            <person name="Gaspin C."/>
            <person name="Thorgaard G.H."/>
            <person name="Boussaha M."/>
            <person name="Quillet E."/>
            <person name="Guyomard R."/>
            <person name="Galiana D."/>
            <person name="Bobe J."/>
            <person name="Volff J.N."/>
            <person name="Genet C."/>
            <person name="Wincker P."/>
            <person name="Jaillon O."/>
            <person name="Roest Crollius H."/>
            <person name="Guiguen Y."/>
        </authorList>
    </citation>
    <scope>NUCLEOTIDE SEQUENCE [LARGE SCALE GENOMIC DNA]</scope>
</reference>